<reference evidence="7 8" key="1">
    <citation type="submission" date="2016-04" db="EMBL/GenBank/DDBJ databases">
        <title>Draft genome of Fonsecaea erecta CBS 125763.</title>
        <authorList>
            <person name="Weiss V.A."/>
            <person name="Vicente V.A."/>
            <person name="Raittz R.T."/>
            <person name="Moreno L.F."/>
            <person name="De Souza E.M."/>
            <person name="Pedrosa F.O."/>
            <person name="Steffens M.B."/>
            <person name="Faoro H."/>
            <person name="Tadra-Sfeir M.Z."/>
            <person name="Najafzadeh M.J."/>
            <person name="Felipe M.S."/>
            <person name="Teixeira M."/>
            <person name="Sun J."/>
            <person name="Xi L."/>
            <person name="Gomes R."/>
            <person name="De Azevedo C.M."/>
            <person name="Salgado C.G."/>
            <person name="Da Silva M.B."/>
            <person name="Nascimento M.F."/>
            <person name="Queiroz-Telles F."/>
            <person name="Attili D.S."/>
            <person name="Gorbushina A."/>
        </authorList>
    </citation>
    <scope>NUCLEOTIDE SEQUENCE [LARGE SCALE GENOMIC DNA]</scope>
    <source>
        <strain evidence="7 8">CBS 125763</strain>
    </source>
</reference>
<keyword evidence="4" id="KW-0378">Hydrolase</keyword>
<protein>
    <submittedName>
        <fullName evidence="7">Uncharacterized protein</fullName>
    </submittedName>
</protein>
<dbReference type="GeneID" id="30013685"/>
<dbReference type="PANTHER" id="PTHR11010">
    <property type="entry name" value="PROTEASE S28 PRO-X CARBOXYPEPTIDASE-RELATED"/>
    <property type="match status" value="1"/>
</dbReference>
<dbReference type="InterPro" id="IPR042269">
    <property type="entry name" value="Ser_carbopepase_S28_SKS"/>
</dbReference>
<dbReference type="InterPro" id="IPR008758">
    <property type="entry name" value="Peptidase_S28"/>
</dbReference>
<comment type="similarity">
    <text evidence="1">Belongs to the peptidase S28 family.</text>
</comment>
<evidence type="ECO:0000313" key="7">
    <source>
        <dbReference type="EMBL" id="OAP56338.1"/>
    </source>
</evidence>
<dbReference type="PANTHER" id="PTHR11010:SF38">
    <property type="entry name" value="LYSOSOMAL PRO-X CARBOXYPEPTIDASE"/>
    <property type="match status" value="1"/>
</dbReference>
<keyword evidence="2" id="KW-0645">Protease</keyword>
<dbReference type="GO" id="GO:0070008">
    <property type="term" value="F:serine-type exopeptidase activity"/>
    <property type="evidence" value="ECO:0007669"/>
    <property type="project" value="InterPro"/>
</dbReference>
<keyword evidence="5" id="KW-0325">Glycoprotein</keyword>
<dbReference type="GO" id="GO:0006508">
    <property type="term" value="P:proteolysis"/>
    <property type="evidence" value="ECO:0007669"/>
    <property type="project" value="UniProtKB-KW"/>
</dbReference>
<dbReference type="Proteomes" id="UP000078343">
    <property type="component" value="Unassembled WGS sequence"/>
</dbReference>
<evidence type="ECO:0000256" key="3">
    <source>
        <dbReference type="ARBA" id="ARBA00022729"/>
    </source>
</evidence>
<evidence type="ECO:0000256" key="2">
    <source>
        <dbReference type="ARBA" id="ARBA00022670"/>
    </source>
</evidence>
<dbReference type="Pfam" id="PF05577">
    <property type="entry name" value="Peptidase_S28"/>
    <property type="match status" value="1"/>
</dbReference>
<dbReference type="Gene3D" id="1.20.120.980">
    <property type="entry name" value="Serine carboxypeptidase S28, SKS domain"/>
    <property type="match status" value="1"/>
</dbReference>
<evidence type="ECO:0000256" key="1">
    <source>
        <dbReference type="ARBA" id="ARBA00011079"/>
    </source>
</evidence>
<proteinExistence type="inferred from homology"/>
<dbReference type="EMBL" id="LVYI01000009">
    <property type="protein sequence ID" value="OAP56338.1"/>
    <property type="molecule type" value="Genomic_DNA"/>
</dbReference>
<comment type="caution">
    <text evidence="7">The sequence shown here is derived from an EMBL/GenBank/DDBJ whole genome shotgun (WGS) entry which is preliminary data.</text>
</comment>
<dbReference type="GO" id="GO:0008239">
    <property type="term" value="F:dipeptidyl-peptidase activity"/>
    <property type="evidence" value="ECO:0007669"/>
    <property type="project" value="TreeGrafter"/>
</dbReference>
<dbReference type="AlphaFoldDB" id="A0A178Z964"/>
<organism evidence="7 8">
    <name type="scientific">Fonsecaea erecta</name>
    <dbReference type="NCBI Taxonomy" id="1367422"/>
    <lineage>
        <taxon>Eukaryota</taxon>
        <taxon>Fungi</taxon>
        <taxon>Dikarya</taxon>
        <taxon>Ascomycota</taxon>
        <taxon>Pezizomycotina</taxon>
        <taxon>Eurotiomycetes</taxon>
        <taxon>Chaetothyriomycetidae</taxon>
        <taxon>Chaetothyriales</taxon>
        <taxon>Herpotrichiellaceae</taxon>
        <taxon>Fonsecaea</taxon>
    </lineage>
</organism>
<gene>
    <name evidence="7" type="ORF">AYL99_09517</name>
</gene>
<evidence type="ECO:0000256" key="6">
    <source>
        <dbReference type="SAM" id="SignalP"/>
    </source>
</evidence>
<dbReference type="SUPFAM" id="SSF53474">
    <property type="entry name" value="alpha/beta-Hydrolases"/>
    <property type="match status" value="1"/>
</dbReference>
<evidence type="ECO:0000313" key="8">
    <source>
        <dbReference type="Proteomes" id="UP000078343"/>
    </source>
</evidence>
<keyword evidence="8" id="KW-1185">Reference proteome</keyword>
<evidence type="ECO:0000256" key="5">
    <source>
        <dbReference type="ARBA" id="ARBA00023180"/>
    </source>
</evidence>
<keyword evidence="3 6" id="KW-0732">Signal</keyword>
<dbReference type="InterPro" id="IPR029058">
    <property type="entry name" value="AB_hydrolase_fold"/>
</dbReference>
<dbReference type="OrthoDB" id="1735038at2759"/>
<evidence type="ECO:0000256" key="4">
    <source>
        <dbReference type="ARBA" id="ARBA00022801"/>
    </source>
</evidence>
<dbReference type="STRING" id="1367422.A0A178Z964"/>
<name>A0A178Z964_9EURO</name>
<accession>A0A178Z964</accession>
<sequence length="473" mass="51527">MFTSLVVILVLTVVRAASGQTGVSCTHPTAFYDQIIDHNATTSGTFKQQYQFIMDYYKPGGPILFFQGAETANISCVELTVLMDWASALGAAVAQLEHRFFGVSNPSTASNITERYATLTLDNVLDDSVTFVEYLKKNNTALSNAKVIAHGGSYGGWLSAMLRLNRPETFYGSIAWAGPTESFGPDSSNPARAYWYTVLSNIYSTHSAEAAAKIKAALADFEGYVKNETDYEDLAHGLNLCEVPQNTSDLVSIYQGQILNAYTSNSQFSYGVQPGVPGLNPNPFNEALNLTLAANGTLEVLNASLSVLYNGSCVDWTGQNAFGLSGAEAAPFEYLECRYFPIAADLIVNGTIFPPGQLGASSNRAQFCRDTYNITIPTRQELSTKYHFTDTDLLAATHLLFTFGTLDPVSGWAPWLLYARMTPNRNASSLMVVPEGGHTEDSFSPSLLTKPGVLQAQQFQLEYLKEWLGITAY</sequence>
<dbReference type="Gene3D" id="3.40.50.1820">
    <property type="entry name" value="alpha/beta hydrolase"/>
    <property type="match status" value="1"/>
</dbReference>
<dbReference type="RefSeq" id="XP_018689705.1">
    <property type="nucleotide sequence ID" value="XM_018841024.1"/>
</dbReference>
<feature type="chain" id="PRO_5008098345" evidence="6">
    <location>
        <begin position="20"/>
        <end position="473"/>
    </location>
</feature>
<feature type="signal peptide" evidence="6">
    <location>
        <begin position="1"/>
        <end position="19"/>
    </location>
</feature>